<dbReference type="AlphaFoldDB" id="A0A8J3FGB8"/>
<dbReference type="Proteomes" id="UP000662200">
    <property type="component" value="Unassembled WGS sequence"/>
</dbReference>
<dbReference type="EMBL" id="BMQC01000001">
    <property type="protein sequence ID" value="GGK16164.1"/>
    <property type="molecule type" value="Genomic_DNA"/>
</dbReference>
<dbReference type="PANTHER" id="PTHR38847">
    <property type="match status" value="1"/>
</dbReference>
<evidence type="ECO:0000256" key="1">
    <source>
        <dbReference type="SAM" id="SignalP"/>
    </source>
</evidence>
<keyword evidence="1" id="KW-0732">Signal</keyword>
<dbReference type="Pfam" id="PF14273">
    <property type="entry name" value="DUF4360"/>
    <property type="match status" value="1"/>
</dbReference>
<gene>
    <name evidence="2" type="ORF">GCM10010124_05980</name>
</gene>
<evidence type="ECO:0008006" key="4">
    <source>
        <dbReference type="Google" id="ProtNLM"/>
    </source>
</evidence>
<evidence type="ECO:0000313" key="2">
    <source>
        <dbReference type="EMBL" id="GGK16164.1"/>
    </source>
</evidence>
<comment type="caution">
    <text evidence="2">The sequence shown here is derived from an EMBL/GenBank/DDBJ whole genome shotgun (WGS) entry which is preliminary data.</text>
</comment>
<sequence>MGDTMKHAIVVAAATAAVLAGTALPATAVRVTPRDPDVKISNVRLDGTGCSKKETSLILSNGNKAMDILYGGFVVKSGAVPAGDGTTTWVPQARKSCHITLTMSYRSGWTFALESANSRGLATLAAGTTARHTKVHTVTGAAEPLGGTRHLAGPMDGMYAHELKADPPTFGECGKSRRWDLETVMSIDSGDTVRPTMDQIAMASPHVDIGEKFHLTWREC</sequence>
<feature type="signal peptide" evidence="1">
    <location>
        <begin position="1"/>
        <end position="28"/>
    </location>
</feature>
<accession>A0A8J3FGB8</accession>
<reference evidence="2" key="2">
    <citation type="submission" date="2020-09" db="EMBL/GenBank/DDBJ databases">
        <authorList>
            <person name="Sun Q."/>
            <person name="Ohkuma M."/>
        </authorList>
    </citation>
    <scope>NUCLEOTIDE SEQUENCE</scope>
    <source>
        <strain evidence="2">JCM 3091</strain>
    </source>
</reference>
<reference evidence="2" key="1">
    <citation type="journal article" date="2014" name="Int. J. Syst. Evol. Microbiol.">
        <title>Complete genome sequence of Corynebacterium casei LMG S-19264T (=DSM 44701T), isolated from a smear-ripened cheese.</title>
        <authorList>
            <consortium name="US DOE Joint Genome Institute (JGI-PGF)"/>
            <person name="Walter F."/>
            <person name="Albersmeier A."/>
            <person name="Kalinowski J."/>
            <person name="Ruckert C."/>
        </authorList>
    </citation>
    <scope>NUCLEOTIDE SEQUENCE</scope>
    <source>
        <strain evidence="2">JCM 3091</strain>
    </source>
</reference>
<keyword evidence="3" id="KW-1185">Reference proteome</keyword>
<organism evidence="2 3">
    <name type="scientific">Pilimelia terevasa</name>
    <dbReference type="NCBI Taxonomy" id="53372"/>
    <lineage>
        <taxon>Bacteria</taxon>
        <taxon>Bacillati</taxon>
        <taxon>Actinomycetota</taxon>
        <taxon>Actinomycetes</taxon>
        <taxon>Micromonosporales</taxon>
        <taxon>Micromonosporaceae</taxon>
        <taxon>Pilimelia</taxon>
    </lineage>
</organism>
<protein>
    <recommendedName>
        <fullName evidence="4">DUF4360 domain-containing protein</fullName>
    </recommendedName>
</protein>
<name>A0A8J3FGB8_9ACTN</name>
<dbReference type="RefSeq" id="WP_189112552.1">
    <property type="nucleotide sequence ID" value="NZ_BMQC01000001.1"/>
</dbReference>
<dbReference type="PANTHER" id="PTHR38847:SF1">
    <property type="entry name" value="PSEUDOURIDINE SYNTHASE RSUA_RLUA-LIKE DOMAIN-CONTAINING PROTEIN"/>
    <property type="match status" value="1"/>
</dbReference>
<evidence type="ECO:0000313" key="3">
    <source>
        <dbReference type="Proteomes" id="UP000662200"/>
    </source>
</evidence>
<feature type="chain" id="PRO_5035310222" description="DUF4360 domain-containing protein" evidence="1">
    <location>
        <begin position="29"/>
        <end position="220"/>
    </location>
</feature>
<proteinExistence type="predicted"/>
<dbReference type="InterPro" id="IPR025649">
    <property type="entry name" value="DUF4360"/>
</dbReference>